<dbReference type="FunFam" id="3.90.76.10:FF:000001">
    <property type="entry name" value="Oligopeptide ABC transporter substrate-binding protein"/>
    <property type="match status" value="1"/>
</dbReference>
<dbReference type="RefSeq" id="WP_074649491.1">
    <property type="nucleotide sequence ID" value="NZ_FOIL01000021.1"/>
</dbReference>
<feature type="signal peptide" evidence="6">
    <location>
        <begin position="1"/>
        <end position="19"/>
    </location>
</feature>
<name>A0A1I0EU91_9FIRM</name>
<dbReference type="InterPro" id="IPR030678">
    <property type="entry name" value="Peptide/Ni-bd"/>
</dbReference>
<proteinExistence type="inferred from homology"/>
<accession>A0A1I0EU91</accession>
<evidence type="ECO:0000256" key="2">
    <source>
        <dbReference type="ARBA" id="ARBA00005695"/>
    </source>
</evidence>
<dbReference type="STRING" id="1526.SAMN02910262_01291"/>
<feature type="chain" id="PRO_5039584273" evidence="6">
    <location>
        <begin position="20"/>
        <end position="611"/>
    </location>
</feature>
<dbReference type="Pfam" id="PF00496">
    <property type="entry name" value="SBP_bac_5"/>
    <property type="match status" value="1"/>
</dbReference>
<dbReference type="GO" id="GO:1904680">
    <property type="term" value="F:peptide transmembrane transporter activity"/>
    <property type="evidence" value="ECO:0007669"/>
    <property type="project" value="TreeGrafter"/>
</dbReference>
<keyword evidence="4 6" id="KW-0732">Signal</keyword>
<evidence type="ECO:0000313" key="9">
    <source>
        <dbReference type="Proteomes" id="UP000199820"/>
    </source>
</evidence>
<keyword evidence="3" id="KW-0813">Transport</keyword>
<dbReference type="PANTHER" id="PTHR30290">
    <property type="entry name" value="PERIPLASMIC BINDING COMPONENT OF ABC TRANSPORTER"/>
    <property type="match status" value="1"/>
</dbReference>
<evidence type="ECO:0000313" key="8">
    <source>
        <dbReference type="EMBL" id="SET49160.1"/>
    </source>
</evidence>
<dbReference type="InterPro" id="IPR000914">
    <property type="entry name" value="SBP_5_dom"/>
</dbReference>
<dbReference type="Proteomes" id="UP000199820">
    <property type="component" value="Unassembled WGS sequence"/>
</dbReference>
<dbReference type="PROSITE" id="PS51257">
    <property type="entry name" value="PROKAR_LIPOPROTEIN"/>
    <property type="match status" value="1"/>
</dbReference>
<evidence type="ECO:0000256" key="4">
    <source>
        <dbReference type="ARBA" id="ARBA00022729"/>
    </source>
</evidence>
<dbReference type="GO" id="GO:0030313">
    <property type="term" value="C:cell envelope"/>
    <property type="evidence" value="ECO:0007669"/>
    <property type="project" value="UniProtKB-SubCell"/>
</dbReference>
<gene>
    <name evidence="8" type="ORF">SAMN04487771_102114</name>
</gene>
<dbReference type="EMBL" id="FOIL01000021">
    <property type="protein sequence ID" value="SET49160.1"/>
    <property type="molecule type" value="Genomic_DNA"/>
</dbReference>
<dbReference type="CDD" id="cd08504">
    <property type="entry name" value="PBP2_OppA"/>
    <property type="match status" value="1"/>
</dbReference>
<feature type="region of interest" description="Disordered" evidence="5">
    <location>
        <begin position="29"/>
        <end position="60"/>
    </location>
</feature>
<protein>
    <submittedName>
        <fullName evidence="8">Oligopeptide transport system substrate-binding protein</fullName>
    </submittedName>
</protein>
<evidence type="ECO:0000256" key="5">
    <source>
        <dbReference type="SAM" id="MobiDB-lite"/>
    </source>
</evidence>
<comment type="similarity">
    <text evidence="2">Belongs to the bacterial solute-binding protein 5 family.</text>
</comment>
<dbReference type="Gene3D" id="3.10.105.10">
    <property type="entry name" value="Dipeptide-binding Protein, Domain 3"/>
    <property type="match status" value="1"/>
</dbReference>
<comment type="subcellular location">
    <subcellularLocation>
        <location evidence="1">Cell envelope</location>
    </subcellularLocation>
</comment>
<evidence type="ECO:0000256" key="3">
    <source>
        <dbReference type="ARBA" id="ARBA00022448"/>
    </source>
</evidence>
<dbReference type="GO" id="GO:0015833">
    <property type="term" value="P:peptide transport"/>
    <property type="evidence" value="ECO:0007669"/>
    <property type="project" value="TreeGrafter"/>
</dbReference>
<dbReference type="GO" id="GO:0043190">
    <property type="term" value="C:ATP-binding cassette (ABC) transporter complex"/>
    <property type="evidence" value="ECO:0007669"/>
    <property type="project" value="InterPro"/>
</dbReference>
<sequence>MKKRGLSLALAMVTALSLAACGGSGGSAPAGGSTAANASEASGASEAAGAESQTTAASEDQAALARQLNVNPNAGKGIYPGTSKKNSITAEVTTMSVMNPLLMTYNNEFSVARHCWDGLVKMDANNNVVPAAAESWESSEDGMKWTFHLRKDAKWVDSTGKEVAPVTAKDFVFGFSELMNPDNAAEYASFATIFKNAQKYYDFKSGASTEEVTLDQVGIRAKDDYTLELELENYIPYFLQYVKFEVMVPIYQPFYEKLGKGEYGTSPDKLLYNGPFYMSEWVTENRVTVKKNELWRDAANVETEEINFVKYSDTNTKYNAFLGGELDIMDITGEQREAFKNEDFTVSSYIGGYSYFMWTNTRENSDMRSLNLRKAISAALDRQQLIDTVFKNDNEVPKTMTLGVSGVNTNTFSEAVVAENGGKGLYSETADPAKAKEYLAKAVEELGYKDASEIKLKIMTSEGTQNELLSQVIQEQLRQNLGIEIGIEVLTITEWRARRNAVNFDFCMGGWGPDYNDPLTDLELLESGNSNNHTGYSNADYDKMIADSKDEKDPAAREKIFVECEKKIAEDLPVIPVYWRHEDYVASEKLQCGYYRKPFQAYYFTYTKFAD</sequence>
<evidence type="ECO:0000256" key="6">
    <source>
        <dbReference type="SAM" id="SignalP"/>
    </source>
</evidence>
<reference evidence="8 9" key="1">
    <citation type="submission" date="2016-10" db="EMBL/GenBank/DDBJ databases">
        <authorList>
            <person name="de Groot N.N."/>
        </authorList>
    </citation>
    <scope>NUCLEOTIDE SEQUENCE [LARGE SCALE GENOMIC DNA]</scope>
    <source>
        <strain evidence="8 9">KH1P1</strain>
    </source>
</reference>
<feature type="domain" description="Solute-binding protein family 5" evidence="7">
    <location>
        <begin position="127"/>
        <end position="531"/>
    </location>
</feature>
<dbReference type="PANTHER" id="PTHR30290:SF10">
    <property type="entry name" value="PERIPLASMIC OLIGOPEPTIDE-BINDING PROTEIN-RELATED"/>
    <property type="match status" value="1"/>
</dbReference>
<dbReference type="Gene3D" id="3.40.190.10">
    <property type="entry name" value="Periplasmic binding protein-like II"/>
    <property type="match status" value="1"/>
</dbReference>
<dbReference type="PIRSF" id="PIRSF002741">
    <property type="entry name" value="MppA"/>
    <property type="match status" value="1"/>
</dbReference>
<organism evidence="8 9">
    <name type="scientific">[Clostridium] aminophilum</name>
    <dbReference type="NCBI Taxonomy" id="1526"/>
    <lineage>
        <taxon>Bacteria</taxon>
        <taxon>Bacillati</taxon>
        <taxon>Bacillota</taxon>
        <taxon>Clostridia</taxon>
        <taxon>Lachnospirales</taxon>
        <taxon>Lachnospiraceae</taxon>
    </lineage>
</organism>
<dbReference type="InterPro" id="IPR039424">
    <property type="entry name" value="SBP_5"/>
</dbReference>
<feature type="compositionally biased region" description="Low complexity" evidence="5">
    <location>
        <begin position="30"/>
        <end position="59"/>
    </location>
</feature>
<dbReference type="AlphaFoldDB" id="A0A1I0EU91"/>
<evidence type="ECO:0000259" key="7">
    <source>
        <dbReference type="Pfam" id="PF00496"/>
    </source>
</evidence>
<dbReference type="GO" id="GO:0042597">
    <property type="term" value="C:periplasmic space"/>
    <property type="evidence" value="ECO:0007669"/>
    <property type="project" value="UniProtKB-ARBA"/>
</dbReference>
<dbReference type="eggNOG" id="COG4166">
    <property type="taxonomic scope" value="Bacteria"/>
</dbReference>
<dbReference type="Gene3D" id="3.90.76.10">
    <property type="entry name" value="Dipeptide-binding Protein, Domain 1"/>
    <property type="match status" value="1"/>
</dbReference>
<evidence type="ECO:0000256" key="1">
    <source>
        <dbReference type="ARBA" id="ARBA00004196"/>
    </source>
</evidence>
<dbReference type="SUPFAM" id="SSF53850">
    <property type="entry name" value="Periplasmic binding protein-like II"/>
    <property type="match status" value="1"/>
</dbReference>
<keyword evidence="9" id="KW-1185">Reference proteome</keyword>